<dbReference type="InterPro" id="IPR011010">
    <property type="entry name" value="DNA_brk_join_enz"/>
</dbReference>
<proteinExistence type="predicted"/>
<keyword evidence="1" id="KW-0233">DNA recombination</keyword>
<dbReference type="RefSeq" id="WP_137102292.1">
    <property type="nucleotide sequence ID" value="NZ_PYUE01000007.1"/>
</dbReference>
<comment type="caution">
    <text evidence="2">The sequence shown here is derived from an EMBL/GenBank/DDBJ whole genome shotgun (WGS) entry which is preliminary data.</text>
</comment>
<evidence type="ECO:0000313" key="3">
    <source>
        <dbReference type="Proteomes" id="UP000308330"/>
    </source>
</evidence>
<evidence type="ECO:0008006" key="4">
    <source>
        <dbReference type="Google" id="ProtNLM"/>
    </source>
</evidence>
<keyword evidence="3" id="KW-1185">Reference proteome</keyword>
<sequence length="545" mass="64254">MTQLQLYKRRGLLPQPEHLKHTNLYDENEIIELLPSLNVKTNEEFAEKTSDSITSAYDLLNLNQQKKISKYIDYRSKGGVVNYKGYTSKYQVANKEESLKVMKAKLSSAFVLIISGRCGIEEDFHKNPLHKNKTPKTFNPDVLDLLSIRVEDSFYITSKRKGKTQINYYHHLKAFYYYLLDELEEEALDDPNDFRLFSKQKRNIEKFLNQFPKREVDLKESEINRKIKTFLTREQMVLVKQLILEDIRSYNSIKYATMWQLASTTGVRPQEFHKLEISHFHLDCDGYLQTDNDGWGLLSLPAEIAKQERSPSHPIYHTPIPRDTVKQLNQYISRLYMRQGEHISRGKGYLFRKNDALPFYRYKKPIHFGFINRLRSRLDFIDDASKQDFIFKASRHSLNNTIMRTYINTDTSLNGSIKQTAADHQLRHKPAKSVGEEYYMADIGKEQYYQVLDATINFPWDLEELRKWEENMGYRIPEAINIEKITLNEVFDEETKELQEQLLVIAEQLQNLKEKPKSMTEQQWIASRQKLIKIKNSITFKLKGV</sequence>
<evidence type="ECO:0000313" key="2">
    <source>
        <dbReference type="EMBL" id="TKI47384.1"/>
    </source>
</evidence>
<protein>
    <recommendedName>
        <fullName evidence="4">Tyr recombinase domain-containing protein</fullName>
    </recommendedName>
</protein>
<accession>A0ABY2SXM0</accession>
<dbReference type="InterPro" id="IPR013762">
    <property type="entry name" value="Integrase-like_cat_sf"/>
</dbReference>
<gene>
    <name evidence="2" type="ORF">FC748_06860</name>
</gene>
<name>A0ABY2SXM0_9BACI</name>
<evidence type="ECO:0000256" key="1">
    <source>
        <dbReference type="ARBA" id="ARBA00023172"/>
    </source>
</evidence>
<dbReference type="Proteomes" id="UP000308330">
    <property type="component" value="Unassembled WGS sequence"/>
</dbReference>
<organism evidence="2 3">
    <name type="scientific">Lysinibacillus tabacifolii</name>
    <dbReference type="NCBI Taxonomy" id="1173107"/>
    <lineage>
        <taxon>Bacteria</taxon>
        <taxon>Bacillati</taxon>
        <taxon>Bacillota</taxon>
        <taxon>Bacilli</taxon>
        <taxon>Bacillales</taxon>
        <taxon>Bacillaceae</taxon>
        <taxon>Lysinibacillus</taxon>
    </lineage>
</organism>
<dbReference type="EMBL" id="SZPT01000002">
    <property type="protein sequence ID" value="TKI47384.1"/>
    <property type="molecule type" value="Genomic_DNA"/>
</dbReference>
<dbReference type="SUPFAM" id="SSF56349">
    <property type="entry name" value="DNA breaking-rejoining enzymes"/>
    <property type="match status" value="1"/>
</dbReference>
<dbReference type="Gene3D" id="1.10.443.10">
    <property type="entry name" value="Intergrase catalytic core"/>
    <property type="match status" value="1"/>
</dbReference>
<reference evidence="2 3" key="1">
    <citation type="submission" date="2019-04" db="EMBL/GenBank/DDBJ databases">
        <title>Lysinibacillus genome sequencing.</title>
        <authorList>
            <person name="Dunlap C."/>
        </authorList>
    </citation>
    <scope>NUCLEOTIDE SEQUENCE [LARGE SCALE GENOMIC DNA]</scope>
    <source>
        <strain evidence="2 3">KCTC 33042</strain>
    </source>
</reference>